<sequence length="125" mass="13793">LASPLPAYDYAPCVPSLEQFDDDTSTVLEEDVEFINQWAERLAPHDIVYEPNPGGSVWPDDDNVSISFDAGCDDTTNETASTSTTDYDGREKSVPGGRQRPNDSGQFEIHTAKNIHTKMSKVINE</sequence>
<dbReference type="Proteomes" id="UP000266841">
    <property type="component" value="Unassembled WGS sequence"/>
</dbReference>
<evidence type="ECO:0000313" key="3">
    <source>
        <dbReference type="Proteomes" id="UP000266841"/>
    </source>
</evidence>
<gene>
    <name evidence="2" type="ORF">THAOC_12361</name>
</gene>
<proteinExistence type="predicted"/>
<feature type="compositionally biased region" description="Low complexity" evidence="1">
    <location>
        <begin position="77"/>
        <end position="86"/>
    </location>
</feature>
<feature type="region of interest" description="Disordered" evidence="1">
    <location>
        <begin position="70"/>
        <end position="110"/>
    </location>
</feature>
<keyword evidence="3" id="KW-1185">Reference proteome</keyword>
<evidence type="ECO:0000313" key="2">
    <source>
        <dbReference type="EMBL" id="EJK66693.1"/>
    </source>
</evidence>
<reference evidence="2 3" key="1">
    <citation type="journal article" date="2012" name="Genome Biol.">
        <title>Genome and low-iron response of an oceanic diatom adapted to chronic iron limitation.</title>
        <authorList>
            <person name="Lommer M."/>
            <person name="Specht M."/>
            <person name="Roy A.S."/>
            <person name="Kraemer L."/>
            <person name="Andreson R."/>
            <person name="Gutowska M.A."/>
            <person name="Wolf J."/>
            <person name="Bergner S.V."/>
            <person name="Schilhabel M.B."/>
            <person name="Klostermeier U.C."/>
            <person name="Beiko R.G."/>
            <person name="Rosenstiel P."/>
            <person name="Hippler M."/>
            <person name="Laroche J."/>
        </authorList>
    </citation>
    <scope>NUCLEOTIDE SEQUENCE [LARGE SCALE GENOMIC DNA]</scope>
    <source>
        <strain evidence="2 3">CCMP1005</strain>
    </source>
</reference>
<dbReference type="AlphaFoldDB" id="K0SKC7"/>
<name>K0SKC7_THAOC</name>
<accession>K0SKC7</accession>
<dbReference type="EMBL" id="AGNL01014485">
    <property type="protein sequence ID" value="EJK66693.1"/>
    <property type="molecule type" value="Genomic_DNA"/>
</dbReference>
<evidence type="ECO:0000256" key="1">
    <source>
        <dbReference type="SAM" id="MobiDB-lite"/>
    </source>
</evidence>
<feature type="non-terminal residue" evidence="2">
    <location>
        <position position="1"/>
    </location>
</feature>
<comment type="caution">
    <text evidence="2">The sequence shown here is derived from an EMBL/GenBank/DDBJ whole genome shotgun (WGS) entry which is preliminary data.</text>
</comment>
<protein>
    <submittedName>
        <fullName evidence="2">Uncharacterized protein</fullName>
    </submittedName>
</protein>
<organism evidence="2 3">
    <name type="scientific">Thalassiosira oceanica</name>
    <name type="common">Marine diatom</name>
    <dbReference type="NCBI Taxonomy" id="159749"/>
    <lineage>
        <taxon>Eukaryota</taxon>
        <taxon>Sar</taxon>
        <taxon>Stramenopiles</taxon>
        <taxon>Ochrophyta</taxon>
        <taxon>Bacillariophyta</taxon>
        <taxon>Coscinodiscophyceae</taxon>
        <taxon>Thalassiosirophycidae</taxon>
        <taxon>Thalassiosirales</taxon>
        <taxon>Thalassiosiraceae</taxon>
        <taxon>Thalassiosira</taxon>
    </lineage>
</organism>